<reference evidence="2" key="1">
    <citation type="journal article" date="2017" name="J. Phycol.">
        <title>Analysis of chloroplast genomes and a supermatrix inform reclassification of the Rhodomelaceae (Rhodophyta).</title>
        <authorList>
            <person name="Diaz-Tapia P."/>
            <person name="Maggs C.A."/>
            <person name="West J.A."/>
            <person name="Verbruggen H."/>
        </authorList>
    </citation>
    <scope>NUCLEOTIDE SEQUENCE</scope>
    <source>
        <strain evidence="2">PD1087</strain>
    </source>
</reference>
<name>A0A1Z1MKM4_9FLOR</name>
<sequence>MPRYFYLLIKNYYLVTSFHIFYTIVNLDSFLYINSLYKKSCSY</sequence>
<keyword evidence="1" id="KW-0472">Membrane</keyword>
<keyword evidence="1" id="KW-1133">Transmembrane helix</keyword>
<dbReference type="GeneID" id="33359784"/>
<geneLocation type="chloroplast" evidence="2"/>
<keyword evidence="2" id="KW-0150">Chloroplast</keyword>
<protein>
    <submittedName>
        <fullName evidence="2">Uncharacterized protein</fullName>
    </submittedName>
</protein>
<evidence type="ECO:0000256" key="1">
    <source>
        <dbReference type="SAM" id="Phobius"/>
    </source>
</evidence>
<dbReference type="AlphaFoldDB" id="A0A1Z1MKM4"/>
<proteinExistence type="predicted"/>
<gene>
    <name evidence="2" type="primary">orf43</name>
</gene>
<dbReference type="RefSeq" id="YP_009397422.1">
    <property type="nucleotide sequence ID" value="NC_035287.1"/>
</dbReference>
<evidence type="ECO:0000313" key="2">
    <source>
        <dbReference type="EMBL" id="ARW66608.1"/>
    </source>
</evidence>
<organism evidence="2">
    <name type="scientific">Dasyclonium flaccidum</name>
    <dbReference type="NCBI Taxonomy" id="2007274"/>
    <lineage>
        <taxon>Eukaryota</taxon>
        <taxon>Rhodophyta</taxon>
        <taxon>Florideophyceae</taxon>
        <taxon>Rhodymeniophycidae</taxon>
        <taxon>Ceramiales</taxon>
        <taxon>Rhodomelaceae</taxon>
        <taxon>Polyzonieae</taxon>
        <taxon>Dasyclonium</taxon>
    </lineage>
</organism>
<keyword evidence="2" id="KW-0934">Plastid</keyword>
<dbReference type="EMBL" id="MF101443">
    <property type="protein sequence ID" value="ARW66608.1"/>
    <property type="molecule type" value="Genomic_DNA"/>
</dbReference>
<feature type="transmembrane region" description="Helical" evidence="1">
    <location>
        <begin position="12"/>
        <end position="33"/>
    </location>
</feature>
<keyword evidence="1" id="KW-0812">Transmembrane</keyword>
<accession>A0A1Z1MKM4</accession>